<dbReference type="AlphaFoldDB" id="A0A482VUI8"/>
<name>A0A482VUI8_ASBVE</name>
<evidence type="ECO:0000313" key="2">
    <source>
        <dbReference type="Proteomes" id="UP000292052"/>
    </source>
</evidence>
<protein>
    <submittedName>
        <fullName evidence="1">Uncharacterized protein</fullName>
    </submittedName>
</protein>
<reference evidence="1 2" key="1">
    <citation type="submission" date="2017-03" db="EMBL/GenBank/DDBJ databases">
        <title>Genome of the blue death feigning beetle - Asbolus verrucosus.</title>
        <authorList>
            <person name="Rider S.D."/>
        </authorList>
    </citation>
    <scope>NUCLEOTIDE SEQUENCE [LARGE SCALE GENOMIC DNA]</scope>
    <source>
        <strain evidence="1">Butters</strain>
        <tissue evidence="1">Head and leg muscle</tissue>
    </source>
</reference>
<comment type="caution">
    <text evidence="1">The sequence shown here is derived from an EMBL/GenBank/DDBJ whole genome shotgun (WGS) entry which is preliminary data.</text>
</comment>
<keyword evidence="2" id="KW-1185">Reference proteome</keyword>
<dbReference type="EMBL" id="QDEB01062616">
    <property type="protein sequence ID" value="RZC36386.1"/>
    <property type="molecule type" value="Genomic_DNA"/>
</dbReference>
<sequence length="153" mass="17388">MAVAACQHATGPADEGPPQQPDLATVLLTSLIGSDLVQHKLRRLYELADLKVRFVRLVKQFLQRESLLMTRRILDFVSRTCNFLIGFLPEPPPEEGFLRALFPVVGLNDPENPVHDNVQRVDREANFSGGERELFEKHKEDVIQVARLIYNTQ</sequence>
<dbReference type="Proteomes" id="UP000292052">
    <property type="component" value="Unassembled WGS sequence"/>
</dbReference>
<organism evidence="1 2">
    <name type="scientific">Asbolus verrucosus</name>
    <name type="common">Desert ironclad beetle</name>
    <dbReference type="NCBI Taxonomy" id="1661398"/>
    <lineage>
        <taxon>Eukaryota</taxon>
        <taxon>Metazoa</taxon>
        <taxon>Ecdysozoa</taxon>
        <taxon>Arthropoda</taxon>
        <taxon>Hexapoda</taxon>
        <taxon>Insecta</taxon>
        <taxon>Pterygota</taxon>
        <taxon>Neoptera</taxon>
        <taxon>Endopterygota</taxon>
        <taxon>Coleoptera</taxon>
        <taxon>Polyphaga</taxon>
        <taxon>Cucujiformia</taxon>
        <taxon>Tenebrionidae</taxon>
        <taxon>Pimeliinae</taxon>
        <taxon>Asbolus</taxon>
    </lineage>
</organism>
<accession>A0A482VUI8</accession>
<dbReference type="OrthoDB" id="6731177at2759"/>
<proteinExistence type="predicted"/>
<evidence type="ECO:0000313" key="1">
    <source>
        <dbReference type="EMBL" id="RZC36386.1"/>
    </source>
</evidence>
<gene>
    <name evidence="1" type="ORF">BDFB_007998</name>
</gene>